<sequence>MVKCMRRVYWTEGLGGFYRGISASYAGISETVIHFVIYEAVKQRLREAASSNHLQLLGLMAAAAVSKSCASIVAYPHEVIRTRLREEGSHYRSFLQATHLVLCEEGISALYRGLLVHMIRQIPNAAITMVTYEFI</sequence>
<evidence type="ECO:0000256" key="1">
    <source>
        <dbReference type="ARBA" id="ARBA00004448"/>
    </source>
</evidence>
<comment type="similarity">
    <text evidence="2 11">Belongs to the mitochondrial carrier (TC 2.A.29) family.</text>
</comment>
<keyword evidence="4 10" id="KW-0812">Transmembrane</keyword>
<dbReference type="RefSeq" id="XP_033779826.1">
    <property type="nucleotide sequence ID" value="XM_033923935.1"/>
</dbReference>
<feature type="repeat" description="Solcar" evidence="10">
    <location>
        <begin position="54"/>
        <end position="135"/>
    </location>
</feature>
<keyword evidence="6" id="KW-0999">Mitochondrion inner membrane</keyword>
<dbReference type="Pfam" id="PF00153">
    <property type="entry name" value="Mito_carr"/>
    <property type="match status" value="2"/>
</dbReference>
<dbReference type="PANTHER" id="PTHR45829">
    <property type="entry name" value="MITOCHONDRIAL CARRIER PROTEIN RIM2"/>
    <property type="match status" value="1"/>
</dbReference>
<proteinExistence type="inferred from homology"/>
<keyword evidence="12" id="KW-1185">Reference proteome</keyword>
<comment type="subcellular location">
    <subcellularLocation>
        <location evidence="1">Mitochondrion inner membrane</location>
        <topology evidence="1">Multi-pass membrane protein</topology>
    </subcellularLocation>
</comment>
<dbReference type="GO" id="GO:0015218">
    <property type="term" value="F:pyrimidine nucleotide transmembrane transporter activity"/>
    <property type="evidence" value="ECO:0007669"/>
    <property type="project" value="InterPro"/>
</dbReference>
<evidence type="ECO:0000256" key="7">
    <source>
        <dbReference type="ARBA" id="ARBA00022989"/>
    </source>
</evidence>
<evidence type="ECO:0000256" key="11">
    <source>
        <dbReference type="RuleBase" id="RU000488"/>
    </source>
</evidence>
<dbReference type="AlphaFoldDB" id="A0A6P8PX84"/>
<keyword evidence="8" id="KW-0496">Mitochondrion</keyword>
<evidence type="ECO:0000256" key="9">
    <source>
        <dbReference type="ARBA" id="ARBA00023136"/>
    </source>
</evidence>
<dbReference type="Gene3D" id="1.50.40.10">
    <property type="entry name" value="Mitochondrial carrier domain"/>
    <property type="match status" value="1"/>
</dbReference>
<evidence type="ECO:0000313" key="13">
    <source>
        <dbReference type="RefSeq" id="XP_033779826.1"/>
    </source>
</evidence>
<accession>A0A6P8PX84</accession>
<evidence type="ECO:0000256" key="3">
    <source>
        <dbReference type="ARBA" id="ARBA00022448"/>
    </source>
</evidence>
<keyword evidence="9 10" id="KW-0472">Membrane</keyword>
<evidence type="ECO:0000256" key="5">
    <source>
        <dbReference type="ARBA" id="ARBA00022737"/>
    </source>
</evidence>
<dbReference type="PANTHER" id="PTHR45829:SF3">
    <property type="entry name" value="SOLUTE CARRIER FAMILY 25 MEMBER 33"/>
    <property type="match status" value="1"/>
</dbReference>
<keyword evidence="7" id="KW-1133">Transmembrane helix</keyword>
<evidence type="ECO:0000256" key="4">
    <source>
        <dbReference type="ARBA" id="ARBA00022692"/>
    </source>
</evidence>
<feature type="repeat" description="Solcar" evidence="10">
    <location>
        <begin position="1"/>
        <end position="44"/>
    </location>
</feature>
<name>A0A6P8PX84_GEOSA</name>
<evidence type="ECO:0000256" key="10">
    <source>
        <dbReference type="PROSITE-ProRule" id="PRU00282"/>
    </source>
</evidence>
<dbReference type="InterPro" id="IPR049562">
    <property type="entry name" value="SLC25A33/36-like"/>
</dbReference>
<dbReference type="InterPro" id="IPR023395">
    <property type="entry name" value="MCP_dom_sf"/>
</dbReference>
<dbReference type="GO" id="GO:0005743">
    <property type="term" value="C:mitochondrial inner membrane"/>
    <property type="evidence" value="ECO:0007669"/>
    <property type="project" value="UniProtKB-SubCell"/>
</dbReference>
<evidence type="ECO:0000256" key="8">
    <source>
        <dbReference type="ARBA" id="ARBA00023128"/>
    </source>
</evidence>
<dbReference type="SUPFAM" id="SSF103506">
    <property type="entry name" value="Mitochondrial carrier"/>
    <property type="match status" value="1"/>
</dbReference>
<dbReference type="InParanoid" id="A0A6P8PX84"/>
<dbReference type="PROSITE" id="PS50920">
    <property type="entry name" value="SOLCAR"/>
    <property type="match status" value="2"/>
</dbReference>
<gene>
    <name evidence="13" type="primary">LOC117350039</name>
</gene>
<dbReference type="KEGG" id="gsh:117350039"/>
<dbReference type="Proteomes" id="UP000515159">
    <property type="component" value="Chromosome 16"/>
</dbReference>
<dbReference type="OrthoDB" id="269120at2759"/>
<dbReference type="InterPro" id="IPR018108">
    <property type="entry name" value="MCP_transmembrane"/>
</dbReference>
<dbReference type="GeneID" id="117350039"/>
<evidence type="ECO:0000256" key="6">
    <source>
        <dbReference type="ARBA" id="ARBA00022792"/>
    </source>
</evidence>
<keyword evidence="5" id="KW-0677">Repeat</keyword>
<dbReference type="GO" id="GO:1990519">
    <property type="term" value="P:pyrimidine nucleotide import into mitochondrion"/>
    <property type="evidence" value="ECO:0007669"/>
    <property type="project" value="TreeGrafter"/>
</dbReference>
<protein>
    <submittedName>
        <fullName evidence="13">Solute carrier family 25 member 36-A-like</fullName>
    </submittedName>
</protein>
<keyword evidence="3 11" id="KW-0813">Transport</keyword>
<evidence type="ECO:0000256" key="2">
    <source>
        <dbReference type="ARBA" id="ARBA00006375"/>
    </source>
</evidence>
<evidence type="ECO:0000313" key="12">
    <source>
        <dbReference type="Proteomes" id="UP000515159"/>
    </source>
</evidence>
<reference evidence="13" key="1">
    <citation type="submission" date="2025-08" db="UniProtKB">
        <authorList>
            <consortium name="RefSeq"/>
        </authorList>
    </citation>
    <scope>IDENTIFICATION</scope>
</reference>
<organism evidence="12 13">
    <name type="scientific">Geotrypetes seraphini</name>
    <name type="common">Gaboon caecilian</name>
    <name type="synonym">Caecilia seraphini</name>
    <dbReference type="NCBI Taxonomy" id="260995"/>
    <lineage>
        <taxon>Eukaryota</taxon>
        <taxon>Metazoa</taxon>
        <taxon>Chordata</taxon>
        <taxon>Craniata</taxon>
        <taxon>Vertebrata</taxon>
        <taxon>Euteleostomi</taxon>
        <taxon>Amphibia</taxon>
        <taxon>Gymnophiona</taxon>
        <taxon>Geotrypetes</taxon>
    </lineage>
</organism>